<keyword evidence="4" id="KW-0175">Coiled coil</keyword>
<evidence type="ECO:0000259" key="5">
    <source>
        <dbReference type="PROSITE" id="PS50949"/>
    </source>
</evidence>
<feature type="coiled-coil region" evidence="4">
    <location>
        <begin position="187"/>
        <end position="214"/>
    </location>
</feature>
<dbReference type="EMBL" id="CCDP010000001">
    <property type="protein sequence ID" value="CDQ38832.1"/>
    <property type="molecule type" value="Genomic_DNA"/>
</dbReference>
<evidence type="ECO:0000313" key="7">
    <source>
        <dbReference type="Proteomes" id="UP000028875"/>
    </source>
</evidence>
<protein>
    <submittedName>
        <fullName evidence="6">L-lactate utilization operon repressor</fullName>
    </submittedName>
</protein>
<dbReference type="SMART" id="SM00345">
    <property type="entry name" value="HTH_GNTR"/>
    <property type="match status" value="1"/>
</dbReference>
<dbReference type="GO" id="GO:0003677">
    <property type="term" value="F:DNA binding"/>
    <property type="evidence" value="ECO:0007669"/>
    <property type="project" value="UniProtKB-KW"/>
</dbReference>
<feature type="domain" description="HTH gntR-type" evidence="5">
    <location>
        <begin position="12"/>
        <end position="80"/>
    </location>
</feature>
<comment type="caution">
    <text evidence="6">The sequence shown here is derived from an EMBL/GenBank/DDBJ whole genome shotgun (WGS) entry which is preliminary data.</text>
</comment>
<dbReference type="CDD" id="cd07377">
    <property type="entry name" value="WHTH_GntR"/>
    <property type="match status" value="1"/>
</dbReference>
<dbReference type="SUPFAM" id="SSF46785">
    <property type="entry name" value="Winged helix' DNA-binding domain"/>
    <property type="match status" value="1"/>
</dbReference>
<accession>A0A024Q968</accession>
<dbReference type="PANTHER" id="PTHR43537:SF5">
    <property type="entry name" value="UXU OPERON TRANSCRIPTIONAL REGULATOR"/>
    <property type="match status" value="1"/>
</dbReference>
<dbReference type="GO" id="GO:0003700">
    <property type="term" value="F:DNA-binding transcription factor activity"/>
    <property type="evidence" value="ECO:0007669"/>
    <property type="project" value="InterPro"/>
</dbReference>
<sequence>MKIEPIQSMERTSLKKTVIQEIKNYIIENELSSGNKLPTERRLAEMFQVSRSVVREALSYLENTGVITTTQGKGAYLNESNIDTLLNSFFFLWQINGGNIEDIMSLRIMFESSAVEEIVKQENREEMETIQALLIKSKDADTMEEYRNFDMLFHKQLLKATRNPLFIQMTNMINSYFFETEYIQLSLEEYQQVIREHQSIIEAIKNKNAELAKSLLNNHIKRAKL</sequence>
<dbReference type="SMART" id="SM00895">
    <property type="entry name" value="FCD"/>
    <property type="match status" value="1"/>
</dbReference>
<dbReference type="Gene3D" id="1.20.120.530">
    <property type="entry name" value="GntR ligand-binding domain-like"/>
    <property type="match status" value="1"/>
</dbReference>
<evidence type="ECO:0000313" key="6">
    <source>
        <dbReference type="EMBL" id="CDQ38832.1"/>
    </source>
</evidence>
<dbReference type="InterPro" id="IPR000524">
    <property type="entry name" value="Tscrpt_reg_HTH_GntR"/>
</dbReference>
<keyword evidence="2" id="KW-0238">DNA-binding</keyword>
<name>A0A024Q968_9BACI</name>
<evidence type="ECO:0000256" key="3">
    <source>
        <dbReference type="ARBA" id="ARBA00023163"/>
    </source>
</evidence>
<dbReference type="PROSITE" id="PS50949">
    <property type="entry name" value="HTH_GNTR"/>
    <property type="match status" value="1"/>
</dbReference>
<dbReference type="STRING" id="1462526.BN990_01107"/>
<dbReference type="PRINTS" id="PR00035">
    <property type="entry name" value="HTHGNTR"/>
</dbReference>
<dbReference type="Pfam" id="PF07729">
    <property type="entry name" value="FCD"/>
    <property type="match status" value="1"/>
</dbReference>
<dbReference type="PANTHER" id="PTHR43537">
    <property type="entry name" value="TRANSCRIPTIONAL REGULATOR, GNTR FAMILY"/>
    <property type="match status" value="1"/>
</dbReference>
<reference evidence="7" key="2">
    <citation type="submission" date="2014-05" db="EMBL/GenBank/DDBJ databases">
        <title>Draft genome sequence of Virgibacillus massiliensis Vm-5.</title>
        <authorList>
            <person name="Khelaifia S."/>
            <person name="Croce O."/>
            <person name="Lagier J.C."/>
            <person name="Raoult D."/>
        </authorList>
    </citation>
    <scope>NUCLEOTIDE SEQUENCE [LARGE SCALE GENOMIC DNA]</scope>
    <source>
        <strain evidence="7">Vm-5</strain>
    </source>
</reference>
<evidence type="ECO:0000256" key="2">
    <source>
        <dbReference type="ARBA" id="ARBA00023125"/>
    </source>
</evidence>
<dbReference type="RefSeq" id="WP_021289268.1">
    <property type="nucleotide sequence ID" value="NZ_BNER01000003.1"/>
</dbReference>
<keyword evidence="1" id="KW-0805">Transcription regulation</keyword>
<evidence type="ECO:0000256" key="1">
    <source>
        <dbReference type="ARBA" id="ARBA00023015"/>
    </source>
</evidence>
<dbReference type="AlphaFoldDB" id="A0A024Q968"/>
<dbReference type="InterPro" id="IPR036390">
    <property type="entry name" value="WH_DNA-bd_sf"/>
</dbReference>
<reference evidence="6 7" key="1">
    <citation type="submission" date="2014-03" db="EMBL/GenBank/DDBJ databases">
        <authorList>
            <person name="Urmite Genomes U."/>
        </authorList>
    </citation>
    <scope>NUCLEOTIDE SEQUENCE [LARGE SCALE GENOMIC DNA]</scope>
    <source>
        <strain evidence="6 7">Vm-5</strain>
    </source>
</reference>
<proteinExistence type="predicted"/>
<evidence type="ECO:0000256" key="4">
    <source>
        <dbReference type="SAM" id="Coils"/>
    </source>
</evidence>
<dbReference type="Proteomes" id="UP000028875">
    <property type="component" value="Unassembled WGS sequence"/>
</dbReference>
<gene>
    <name evidence="6" type="primary">lutR_1</name>
    <name evidence="6" type="ORF">BN990_01107</name>
</gene>
<dbReference type="Pfam" id="PF00392">
    <property type="entry name" value="GntR"/>
    <property type="match status" value="1"/>
</dbReference>
<dbReference type="Gene3D" id="1.10.10.10">
    <property type="entry name" value="Winged helix-like DNA-binding domain superfamily/Winged helix DNA-binding domain"/>
    <property type="match status" value="1"/>
</dbReference>
<dbReference type="InterPro" id="IPR011711">
    <property type="entry name" value="GntR_C"/>
</dbReference>
<dbReference type="InterPro" id="IPR036388">
    <property type="entry name" value="WH-like_DNA-bd_sf"/>
</dbReference>
<dbReference type="InterPro" id="IPR008920">
    <property type="entry name" value="TF_FadR/GntR_C"/>
</dbReference>
<keyword evidence="3" id="KW-0804">Transcription</keyword>
<dbReference type="SUPFAM" id="SSF48008">
    <property type="entry name" value="GntR ligand-binding domain-like"/>
    <property type="match status" value="1"/>
</dbReference>
<organism evidence="6 7">
    <name type="scientific">Virgibacillus massiliensis</name>
    <dbReference type="NCBI Taxonomy" id="1462526"/>
    <lineage>
        <taxon>Bacteria</taxon>
        <taxon>Bacillati</taxon>
        <taxon>Bacillota</taxon>
        <taxon>Bacilli</taxon>
        <taxon>Bacillales</taxon>
        <taxon>Bacillaceae</taxon>
        <taxon>Virgibacillus</taxon>
    </lineage>
</organism>
<keyword evidence="7" id="KW-1185">Reference proteome</keyword>
<dbReference type="eggNOG" id="COG2186">
    <property type="taxonomic scope" value="Bacteria"/>
</dbReference>